<dbReference type="Pfam" id="PF04371">
    <property type="entry name" value="PAD_porph"/>
    <property type="match status" value="1"/>
</dbReference>
<dbReference type="Proteomes" id="UP001501195">
    <property type="component" value="Unassembled WGS sequence"/>
</dbReference>
<reference evidence="3" key="1">
    <citation type="journal article" date="2019" name="Int. J. Syst. Evol. Microbiol.">
        <title>The Global Catalogue of Microorganisms (GCM) 10K type strain sequencing project: providing services to taxonomists for standard genome sequencing and annotation.</title>
        <authorList>
            <consortium name="The Broad Institute Genomics Platform"/>
            <consortium name="The Broad Institute Genome Sequencing Center for Infectious Disease"/>
            <person name="Wu L."/>
            <person name="Ma J."/>
        </authorList>
    </citation>
    <scope>NUCLEOTIDE SEQUENCE [LARGE SCALE GENOMIC DNA]</scope>
    <source>
        <strain evidence="3">JCM 18126</strain>
    </source>
</reference>
<dbReference type="InterPro" id="IPR007466">
    <property type="entry name" value="Peptidyl-Arg-deiminase_porph"/>
</dbReference>
<proteinExistence type="predicted"/>
<organism evidence="2 3">
    <name type="scientific">Kineococcus glutinatus</name>
    <dbReference type="NCBI Taxonomy" id="1070872"/>
    <lineage>
        <taxon>Bacteria</taxon>
        <taxon>Bacillati</taxon>
        <taxon>Actinomycetota</taxon>
        <taxon>Actinomycetes</taxon>
        <taxon>Kineosporiales</taxon>
        <taxon>Kineosporiaceae</taxon>
        <taxon>Kineococcus</taxon>
    </lineage>
</organism>
<protein>
    <submittedName>
        <fullName evidence="2">Agmatine deiminase family protein</fullName>
    </submittedName>
</protein>
<sequence>MSVDVAGPETSTTHRRMPPEWAPHARTWMAWPTPNATFGPEGGERLARAREAWAAVACTVAHHEPVTILTAPGDRAGAEAAVRCRADVVEVALDDAWLRDSGPSFVVEADGSLGAVAWTFNGWGQQGWASWEHDRRVGRRVAELAGAPVTGSDLVLEGGGVHVDGQGTALVTETVLLDPQRNPGASRADVEAELRRTLGVERTVWLPRGLSADYGEFGTRGHVDLVASFARPGLVLAHVQPDPAHPDHEVCAENLRVLRAAEDARGRALEVVEVPAPQVAEVDGELVDYSYINHYLVNGAVVLCGFDDPRDAEAVALFRRVFPERAVDQVDARDVFAFGGGIHCITQQQPAV</sequence>
<dbReference type="PANTHER" id="PTHR31377">
    <property type="entry name" value="AGMATINE DEIMINASE-RELATED"/>
    <property type="match status" value="1"/>
</dbReference>
<evidence type="ECO:0000256" key="1">
    <source>
        <dbReference type="ARBA" id="ARBA00022801"/>
    </source>
</evidence>
<dbReference type="SUPFAM" id="SSF55909">
    <property type="entry name" value="Pentein"/>
    <property type="match status" value="1"/>
</dbReference>
<evidence type="ECO:0000313" key="3">
    <source>
        <dbReference type="Proteomes" id="UP001501195"/>
    </source>
</evidence>
<dbReference type="RefSeq" id="WP_345710661.1">
    <property type="nucleotide sequence ID" value="NZ_BAABIL010000046.1"/>
</dbReference>
<dbReference type="EMBL" id="BAABIL010000046">
    <property type="protein sequence ID" value="GAA4964179.1"/>
    <property type="molecule type" value="Genomic_DNA"/>
</dbReference>
<name>A0ABP9H8U3_9ACTN</name>
<evidence type="ECO:0000313" key="2">
    <source>
        <dbReference type="EMBL" id="GAA4964179.1"/>
    </source>
</evidence>
<keyword evidence="1" id="KW-0378">Hydrolase</keyword>
<dbReference type="Gene3D" id="3.75.10.10">
    <property type="entry name" value="L-arginine/glycine Amidinotransferase, Chain A"/>
    <property type="match status" value="1"/>
</dbReference>
<comment type="caution">
    <text evidence="2">The sequence shown here is derived from an EMBL/GenBank/DDBJ whole genome shotgun (WGS) entry which is preliminary data.</text>
</comment>
<accession>A0ABP9H8U3</accession>
<dbReference type="PANTHER" id="PTHR31377:SF0">
    <property type="entry name" value="AGMATINE DEIMINASE-RELATED"/>
    <property type="match status" value="1"/>
</dbReference>
<gene>
    <name evidence="2" type="ORF">GCM10023225_04180</name>
</gene>
<keyword evidence="3" id="KW-1185">Reference proteome</keyword>